<dbReference type="AlphaFoldDB" id="A0A8E0RWC7"/>
<feature type="region of interest" description="Disordered" evidence="2">
    <location>
        <begin position="511"/>
        <end position="534"/>
    </location>
</feature>
<feature type="compositionally biased region" description="Basic and acidic residues" evidence="2">
    <location>
        <begin position="114"/>
        <end position="124"/>
    </location>
</feature>
<gene>
    <name evidence="3" type="ORF">FBUS_01321</name>
</gene>
<feature type="region of interest" description="Disordered" evidence="2">
    <location>
        <begin position="107"/>
        <end position="147"/>
    </location>
</feature>
<feature type="coiled-coil region" evidence="1">
    <location>
        <begin position="195"/>
        <end position="229"/>
    </location>
</feature>
<reference evidence="3" key="1">
    <citation type="submission" date="2019-05" db="EMBL/GenBank/DDBJ databases">
        <title>Annotation for the trematode Fasciolopsis buski.</title>
        <authorList>
            <person name="Choi Y.-J."/>
        </authorList>
    </citation>
    <scope>NUCLEOTIDE SEQUENCE</scope>
    <source>
        <strain evidence="3">HT</strain>
        <tissue evidence="3">Whole worm</tissue>
    </source>
</reference>
<proteinExistence type="predicted"/>
<sequence>MASIKTSSPIPHVNGLKYPIGQSVNVVNYQPHRSRHLNEQTHGHMTAGVVVDVDEDNLTDSDIDSLGTDRSMLLPDYRLPVTQAEPKVNNDDSLMQWLIQQFQQNDLEAAQQSPDEKQEFEEISRNASTPIPNGDIIPTTGSPELNERVQGNETVDRWAKNYSRLGRIRPANGLHYPRMPRSREASLRRKTKNPVDSVNQLLEEINRKAECLKCENDRIKHELEKATSIIGVLKQAHNQKTYHPERWATSTAALSMQSRYETGWGKPNPVVRVKRLNNTKMNSTHCLLTRSAFPDTNMDSLDRAVNRLSEVRTPTVNRLRSEHRFVVDDRLPQSPLPSWNETVPRNEVRLREKSIKALHPMDRRYSTTQQSEPIEPRENFRESSLGPLTSNSHGSSNDNGTNGVTGVASKFSWIGRALSQLSLSDWTTRPRGDSKPETKRVDGVVPEIYGRLSPPINGTKNFSAMIRRPFRRKATTPGPGPAVYSPNASFDVATPANRCLSLMHLNGSSDISCDESDRERGRIKKPTQLDGDRKNSISFVRKVSHDQSLERMNRQLKDRSLSVVSLYSHIPVEQ</sequence>
<feature type="compositionally biased region" description="Basic and acidic residues" evidence="2">
    <location>
        <begin position="354"/>
        <end position="365"/>
    </location>
</feature>
<feature type="compositionally biased region" description="Polar residues" evidence="2">
    <location>
        <begin position="386"/>
        <end position="403"/>
    </location>
</feature>
<accession>A0A8E0RWC7</accession>
<feature type="region of interest" description="Disordered" evidence="2">
    <location>
        <begin position="354"/>
        <end position="403"/>
    </location>
</feature>
<evidence type="ECO:0000313" key="3">
    <source>
        <dbReference type="EMBL" id="KAA0194651.1"/>
    </source>
</evidence>
<keyword evidence="1" id="KW-0175">Coiled coil</keyword>
<protein>
    <submittedName>
        <fullName evidence="3">Uncharacterized protein</fullName>
    </submittedName>
</protein>
<evidence type="ECO:0000313" key="4">
    <source>
        <dbReference type="Proteomes" id="UP000728185"/>
    </source>
</evidence>
<evidence type="ECO:0000256" key="1">
    <source>
        <dbReference type="SAM" id="Coils"/>
    </source>
</evidence>
<dbReference type="EMBL" id="LUCM01004215">
    <property type="protein sequence ID" value="KAA0194651.1"/>
    <property type="molecule type" value="Genomic_DNA"/>
</dbReference>
<organism evidence="3 4">
    <name type="scientific">Fasciolopsis buskii</name>
    <dbReference type="NCBI Taxonomy" id="27845"/>
    <lineage>
        <taxon>Eukaryota</taxon>
        <taxon>Metazoa</taxon>
        <taxon>Spiralia</taxon>
        <taxon>Lophotrochozoa</taxon>
        <taxon>Platyhelminthes</taxon>
        <taxon>Trematoda</taxon>
        <taxon>Digenea</taxon>
        <taxon>Plagiorchiida</taxon>
        <taxon>Echinostomata</taxon>
        <taxon>Echinostomatoidea</taxon>
        <taxon>Fasciolidae</taxon>
        <taxon>Fasciolopsis</taxon>
    </lineage>
</organism>
<name>A0A8E0RWC7_9TREM</name>
<keyword evidence="4" id="KW-1185">Reference proteome</keyword>
<dbReference type="Proteomes" id="UP000728185">
    <property type="component" value="Unassembled WGS sequence"/>
</dbReference>
<comment type="caution">
    <text evidence="3">The sequence shown here is derived from an EMBL/GenBank/DDBJ whole genome shotgun (WGS) entry which is preliminary data.</text>
</comment>
<dbReference type="OrthoDB" id="6270046at2759"/>
<evidence type="ECO:0000256" key="2">
    <source>
        <dbReference type="SAM" id="MobiDB-lite"/>
    </source>
</evidence>
<feature type="region of interest" description="Disordered" evidence="2">
    <location>
        <begin position="171"/>
        <end position="195"/>
    </location>
</feature>